<feature type="binding site" evidence="7">
    <location>
        <position position="118"/>
    </location>
    <ligand>
        <name>Fe cation</name>
        <dbReference type="ChEBI" id="CHEBI:24875"/>
    </ligand>
</feature>
<dbReference type="PANTHER" id="PTHR11735:SF6">
    <property type="entry name" value="TRNA N6-ADENOSINE THREONYLCARBAMOYLTRANSFERASE, MITOCHONDRIAL"/>
    <property type="match status" value="1"/>
</dbReference>
<comment type="similarity">
    <text evidence="7">Belongs to the KAE1 / TsaD family.</text>
</comment>
<feature type="binding site" evidence="7">
    <location>
        <position position="190"/>
    </location>
    <ligand>
        <name>substrate</name>
    </ligand>
</feature>
<evidence type="ECO:0000256" key="6">
    <source>
        <dbReference type="ARBA" id="ARBA00048117"/>
    </source>
</evidence>
<sequence length="340" mass="36976">MQNSEVFILAIESSCDDTAAAILQNDKVLSNVVANQLIHNQYGGVVPELASRAHQQNIVPVIDAALRNANIQKEQLSAIAFTQGPGLMGSLLVGSSFAKSIALALKVPLIAVNHMQAHVLAHFIDEEGYEKPTFPFLALTISGGHTQIIKVDNYFEMTVIGETTDDAVGEAFDKSAKILGLPYPGGPLIDKYAQLGNPKAFAFTKPKVPGLDFSFSGLKTAILYFIQKKKLENPNFVDENLNDICASIQHTIIEILMDKIKLAVKETGIKQIAIGGGVSANSGIRNTLKETENKYGWKTFIPKFEYTTDNAAMIGIVGYQKFLSQKFETSSVVSKARIQL</sequence>
<evidence type="ECO:0000256" key="4">
    <source>
        <dbReference type="ARBA" id="ARBA00023004"/>
    </source>
</evidence>
<dbReference type="RefSeq" id="WP_121343302.1">
    <property type="nucleotide sequence ID" value="NZ_JASCRZ010000007.1"/>
</dbReference>
<keyword evidence="5 7" id="KW-0012">Acyltransferase</keyword>
<comment type="function">
    <text evidence="7">Required for the formation of a threonylcarbamoyl group on adenosine at position 37 (t(6)A37) in tRNAs that read codons beginning with adenine. Is involved in the transfer of the threonylcarbamoyl moiety of threonylcarbamoyl-AMP (TC-AMP) to the N6 group of A37, together with TsaE and TsaB. TsaD likely plays a direct catalytic role in this reaction.</text>
</comment>
<evidence type="ECO:0000256" key="7">
    <source>
        <dbReference type="HAMAP-Rule" id="MF_01445"/>
    </source>
</evidence>
<dbReference type="Pfam" id="PF00814">
    <property type="entry name" value="TsaD"/>
    <property type="match status" value="1"/>
</dbReference>
<feature type="binding site" evidence="7">
    <location>
        <position position="114"/>
    </location>
    <ligand>
        <name>Fe cation</name>
        <dbReference type="ChEBI" id="CHEBI:24875"/>
    </ligand>
</feature>
<keyword evidence="3 7" id="KW-0479">Metal-binding</keyword>
<evidence type="ECO:0000256" key="1">
    <source>
        <dbReference type="ARBA" id="ARBA00022679"/>
    </source>
</evidence>
<dbReference type="CDD" id="cd24133">
    <property type="entry name" value="ASKHA_NBD_TsaD_bac"/>
    <property type="match status" value="1"/>
</dbReference>
<comment type="caution">
    <text evidence="9">The sequence shown here is derived from an EMBL/GenBank/DDBJ whole genome shotgun (WGS) entry which is preliminary data.</text>
</comment>
<feature type="domain" description="Gcp-like" evidence="8">
    <location>
        <begin position="27"/>
        <end position="315"/>
    </location>
</feature>
<dbReference type="NCBIfam" id="TIGR00329">
    <property type="entry name" value="gcp_kae1"/>
    <property type="match status" value="1"/>
</dbReference>
<reference evidence="9 10" key="1">
    <citation type="submission" date="2023-04" db="EMBL/GenBank/DDBJ databases">
        <title>Two novel species of Flavobacterium.</title>
        <authorList>
            <person name="Liu Q."/>
            <person name="Xin Y.-H."/>
        </authorList>
    </citation>
    <scope>NUCLEOTIDE SEQUENCE [LARGE SCALE GENOMIC DNA]</scope>
    <source>
        <strain evidence="9 10">LB1P51</strain>
    </source>
</reference>
<dbReference type="EC" id="2.3.1.234" evidence="7"/>
<dbReference type="Proteomes" id="UP001243403">
    <property type="component" value="Unassembled WGS sequence"/>
</dbReference>
<feature type="binding site" evidence="7">
    <location>
        <position position="186"/>
    </location>
    <ligand>
        <name>substrate</name>
    </ligand>
</feature>
<dbReference type="InterPro" id="IPR043129">
    <property type="entry name" value="ATPase_NBD"/>
</dbReference>
<evidence type="ECO:0000259" key="8">
    <source>
        <dbReference type="Pfam" id="PF00814"/>
    </source>
</evidence>
<accession>A0ABT6VGC0</accession>
<comment type="subcellular location">
    <subcellularLocation>
        <location evidence="7">Cytoplasm</location>
    </subcellularLocation>
</comment>
<dbReference type="InterPro" id="IPR000905">
    <property type="entry name" value="Gcp-like_dom"/>
</dbReference>
<evidence type="ECO:0000256" key="3">
    <source>
        <dbReference type="ARBA" id="ARBA00022723"/>
    </source>
</evidence>
<evidence type="ECO:0000313" key="10">
    <source>
        <dbReference type="Proteomes" id="UP001243403"/>
    </source>
</evidence>
<dbReference type="PANTHER" id="PTHR11735">
    <property type="entry name" value="TRNA N6-ADENOSINE THREONYLCARBAMOYLTRANSFERASE"/>
    <property type="match status" value="1"/>
</dbReference>
<keyword evidence="4 7" id="KW-0408">Iron</keyword>
<dbReference type="PRINTS" id="PR00789">
    <property type="entry name" value="OSIALOPTASE"/>
</dbReference>
<comment type="cofactor">
    <cofactor evidence="7">
        <name>Fe(2+)</name>
        <dbReference type="ChEBI" id="CHEBI:29033"/>
    </cofactor>
    <text evidence="7">Binds 1 Fe(2+) ion per subunit.</text>
</comment>
<dbReference type="InterPro" id="IPR017861">
    <property type="entry name" value="KAE1/TsaD"/>
</dbReference>
<dbReference type="InterPro" id="IPR017860">
    <property type="entry name" value="Peptidase_M22_CS"/>
</dbReference>
<protein>
    <recommendedName>
        <fullName evidence="7">tRNA N6-adenosine threonylcarbamoyltransferase</fullName>
        <ecNumber evidence="7">2.3.1.234</ecNumber>
    </recommendedName>
    <alternativeName>
        <fullName evidence="7">N6-L-threonylcarbamoyladenine synthase</fullName>
        <shortName evidence="7">t(6)A synthase</shortName>
    </alternativeName>
    <alternativeName>
        <fullName evidence="7">t(6)A37 threonylcarbamoyladenosine biosynthesis protein TsaD</fullName>
    </alternativeName>
    <alternativeName>
        <fullName evidence="7">tRNA threonylcarbamoyladenosine biosynthesis protein TsaD</fullName>
    </alternativeName>
</protein>
<feature type="binding site" evidence="7">
    <location>
        <begin position="140"/>
        <end position="144"/>
    </location>
    <ligand>
        <name>substrate</name>
    </ligand>
</feature>
<feature type="binding site" evidence="7">
    <location>
        <position position="309"/>
    </location>
    <ligand>
        <name>Fe cation</name>
        <dbReference type="ChEBI" id="CHEBI:24875"/>
    </ligand>
</feature>
<evidence type="ECO:0000256" key="2">
    <source>
        <dbReference type="ARBA" id="ARBA00022694"/>
    </source>
</evidence>
<keyword evidence="7" id="KW-0963">Cytoplasm</keyword>
<dbReference type="EMBL" id="JASCRZ010000007">
    <property type="protein sequence ID" value="MDI5896032.1"/>
    <property type="molecule type" value="Genomic_DNA"/>
</dbReference>
<dbReference type="InterPro" id="IPR022450">
    <property type="entry name" value="TsaD"/>
</dbReference>
<dbReference type="PROSITE" id="PS01016">
    <property type="entry name" value="GLYCOPROTEASE"/>
    <property type="match status" value="1"/>
</dbReference>
<comment type="catalytic activity">
    <reaction evidence="6 7">
        <text>L-threonylcarbamoyladenylate + adenosine(37) in tRNA = N(6)-L-threonylcarbamoyladenosine(37) in tRNA + AMP + H(+)</text>
        <dbReference type="Rhea" id="RHEA:37059"/>
        <dbReference type="Rhea" id="RHEA-COMP:10162"/>
        <dbReference type="Rhea" id="RHEA-COMP:10163"/>
        <dbReference type="ChEBI" id="CHEBI:15378"/>
        <dbReference type="ChEBI" id="CHEBI:73682"/>
        <dbReference type="ChEBI" id="CHEBI:74411"/>
        <dbReference type="ChEBI" id="CHEBI:74418"/>
        <dbReference type="ChEBI" id="CHEBI:456215"/>
        <dbReference type="EC" id="2.3.1.234"/>
    </reaction>
</comment>
<dbReference type="NCBIfam" id="TIGR03723">
    <property type="entry name" value="T6A_TsaD_YgjD"/>
    <property type="match status" value="1"/>
</dbReference>
<keyword evidence="2 7" id="KW-0819">tRNA processing</keyword>
<dbReference type="HAMAP" id="MF_01445">
    <property type="entry name" value="TsaD"/>
    <property type="match status" value="1"/>
</dbReference>
<keyword evidence="1 7" id="KW-0808">Transferase</keyword>
<dbReference type="SUPFAM" id="SSF53067">
    <property type="entry name" value="Actin-like ATPase domain"/>
    <property type="match status" value="1"/>
</dbReference>
<feature type="binding site" evidence="7">
    <location>
        <position position="281"/>
    </location>
    <ligand>
        <name>substrate</name>
    </ligand>
</feature>
<feature type="binding site" evidence="7">
    <location>
        <position position="173"/>
    </location>
    <ligand>
        <name>substrate</name>
    </ligand>
</feature>
<dbReference type="GO" id="GO:0061711">
    <property type="term" value="F:tRNA N(6)-L-threonylcarbamoyladenine synthase activity"/>
    <property type="evidence" value="ECO:0007669"/>
    <property type="project" value="UniProtKB-EC"/>
</dbReference>
<dbReference type="Gene3D" id="3.30.420.40">
    <property type="match status" value="2"/>
</dbReference>
<evidence type="ECO:0000256" key="5">
    <source>
        <dbReference type="ARBA" id="ARBA00023315"/>
    </source>
</evidence>
<keyword evidence="10" id="KW-1185">Reference proteome</keyword>
<gene>
    <name evidence="7 9" type="primary">tsaD</name>
    <name evidence="9" type="ORF">QLS65_14135</name>
</gene>
<proteinExistence type="inferred from homology"/>
<evidence type="ECO:0000313" key="9">
    <source>
        <dbReference type="EMBL" id="MDI5896032.1"/>
    </source>
</evidence>
<name>A0ABT6VGC0_9FLAO</name>
<organism evidence="9 10">
    <name type="scientific">Flavobacterium algoritolerans</name>
    <dbReference type="NCBI Taxonomy" id="3041254"/>
    <lineage>
        <taxon>Bacteria</taxon>
        <taxon>Pseudomonadati</taxon>
        <taxon>Bacteroidota</taxon>
        <taxon>Flavobacteriia</taxon>
        <taxon>Flavobacteriales</taxon>
        <taxon>Flavobacteriaceae</taxon>
        <taxon>Flavobacterium</taxon>
    </lineage>
</organism>